<dbReference type="InterPro" id="IPR039672">
    <property type="entry name" value="MFS_2"/>
</dbReference>
<feature type="transmembrane region" description="Helical" evidence="8">
    <location>
        <begin position="266"/>
        <end position="288"/>
    </location>
</feature>
<feature type="transmembrane region" description="Helical" evidence="8">
    <location>
        <begin position="300"/>
        <end position="318"/>
    </location>
</feature>
<name>T0GPP0_9SPHN</name>
<dbReference type="Pfam" id="PF13347">
    <property type="entry name" value="MFS_2"/>
    <property type="match status" value="1"/>
</dbReference>
<gene>
    <name evidence="9" type="ORF">L288_17200</name>
</gene>
<feature type="transmembrane region" description="Helical" evidence="8">
    <location>
        <begin position="38"/>
        <end position="57"/>
    </location>
</feature>
<keyword evidence="10" id="KW-1185">Reference proteome</keyword>
<feature type="transmembrane region" description="Helical" evidence="8">
    <location>
        <begin position="86"/>
        <end position="105"/>
    </location>
</feature>
<evidence type="ECO:0000313" key="10">
    <source>
        <dbReference type="Proteomes" id="UP000015525"/>
    </source>
</evidence>
<dbReference type="RefSeq" id="WP_021239485.1">
    <property type="nucleotide sequence ID" value="NZ_ATHO01000149.1"/>
</dbReference>
<proteinExistence type="inferred from homology"/>
<evidence type="ECO:0000256" key="7">
    <source>
        <dbReference type="ARBA" id="ARBA00023136"/>
    </source>
</evidence>
<dbReference type="Proteomes" id="UP000015525">
    <property type="component" value="Unassembled WGS sequence"/>
</dbReference>
<feature type="transmembrane region" description="Helical" evidence="8">
    <location>
        <begin position="364"/>
        <end position="390"/>
    </location>
</feature>
<feature type="transmembrane region" description="Helical" evidence="8">
    <location>
        <begin position="410"/>
        <end position="430"/>
    </location>
</feature>
<keyword evidence="5 8" id="KW-0812">Transmembrane</keyword>
<accession>T0GPP0</accession>
<dbReference type="PANTHER" id="PTHR11328:SF24">
    <property type="entry name" value="MAJOR FACILITATOR SUPERFAMILY (MFS) PROFILE DOMAIN-CONTAINING PROTEIN"/>
    <property type="match status" value="1"/>
</dbReference>
<feature type="transmembrane region" description="Helical" evidence="8">
    <location>
        <begin position="111"/>
        <end position="134"/>
    </location>
</feature>
<keyword evidence="3" id="KW-0813">Transport</keyword>
<sequence>MTHTGSADRISGRRLAAFSTIGIATGGLNVPLQAFLPAFYIAAGTMSLQTVGTVFMISRLWSAISDPAIGWLSDHSRTRWGRRKPWVIGGGLLFLLGIGLLFYSPAGVGPLYLGISLLLLCLGWTATATPLYAWGGELSADPRERSRIQAYIQTGASLGVFLVLLMPALLDVAGYGGIAVRVPLMGGLLALALVIGLVLIASLYSESIAPVAQSTATSAPRWRESLRALGRDAMLWRIILSDFFVTLGQGCRGAVFLFFVTYYLGLGTASILLLVQYAAGILASPLWAQISYRLGRIRTLIAAEAVQVVINLALLLVVAHRPWLFVLLLVAQGLTQGSGNLMLRAMIYDVADQHRARSGIERAGLFSSIFNITTNAAFALAVGISFAVIGWFGFSPGQANSPQAMQGLRLFFALGPALGHLLSILVIWGIRRGAEAS</sequence>
<dbReference type="Gene3D" id="1.20.1250.20">
    <property type="entry name" value="MFS general substrate transporter like domains"/>
    <property type="match status" value="2"/>
</dbReference>
<evidence type="ECO:0008006" key="11">
    <source>
        <dbReference type="Google" id="ProtNLM"/>
    </source>
</evidence>
<evidence type="ECO:0000256" key="2">
    <source>
        <dbReference type="ARBA" id="ARBA00009617"/>
    </source>
</evidence>
<feature type="transmembrane region" description="Helical" evidence="8">
    <location>
        <begin position="324"/>
        <end position="343"/>
    </location>
</feature>
<feature type="transmembrane region" description="Helical" evidence="8">
    <location>
        <begin position="155"/>
        <end position="178"/>
    </location>
</feature>
<evidence type="ECO:0000256" key="3">
    <source>
        <dbReference type="ARBA" id="ARBA00022448"/>
    </source>
</evidence>
<keyword evidence="4" id="KW-1003">Cell membrane</keyword>
<dbReference type="GO" id="GO:0006814">
    <property type="term" value="P:sodium ion transport"/>
    <property type="evidence" value="ECO:0007669"/>
    <property type="project" value="InterPro"/>
</dbReference>
<dbReference type="AlphaFoldDB" id="T0GPP0"/>
<dbReference type="GO" id="GO:0015293">
    <property type="term" value="F:symporter activity"/>
    <property type="evidence" value="ECO:0007669"/>
    <property type="project" value="InterPro"/>
</dbReference>
<dbReference type="InterPro" id="IPR018043">
    <property type="entry name" value="Na/Gal_symport_CS"/>
</dbReference>
<evidence type="ECO:0000256" key="5">
    <source>
        <dbReference type="ARBA" id="ARBA00022692"/>
    </source>
</evidence>
<dbReference type="PATRIC" id="fig|1329909.3.peg.3317"/>
<keyword evidence="7 8" id="KW-0472">Membrane</keyword>
<comment type="caution">
    <text evidence="9">The sequence shown here is derived from an EMBL/GenBank/DDBJ whole genome shotgun (WGS) entry which is preliminary data.</text>
</comment>
<comment type="subcellular location">
    <subcellularLocation>
        <location evidence="1">Cell membrane</location>
        <topology evidence="1">Multi-pass membrane protein</topology>
    </subcellularLocation>
</comment>
<comment type="similarity">
    <text evidence="2">Belongs to the sodium:galactoside symporter (TC 2.A.2) family.</text>
</comment>
<keyword evidence="6 8" id="KW-1133">Transmembrane helix</keyword>
<dbReference type="PROSITE" id="PS00872">
    <property type="entry name" value="NA_GALACTOSIDE_SYMP"/>
    <property type="match status" value="1"/>
</dbReference>
<feature type="transmembrane region" description="Helical" evidence="8">
    <location>
        <begin position="184"/>
        <end position="204"/>
    </location>
</feature>
<dbReference type="PANTHER" id="PTHR11328">
    <property type="entry name" value="MAJOR FACILITATOR SUPERFAMILY DOMAIN-CONTAINING PROTEIN"/>
    <property type="match status" value="1"/>
</dbReference>
<evidence type="ECO:0000256" key="6">
    <source>
        <dbReference type="ARBA" id="ARBA00022989"/>
    </source>
</evidence>
<dbReference type="InterPro" id="IPR036259">
    <property type="entry name" value="MFS_trans_sf"/>
</dbReference>
<protein>
    <recommendedName>
        <fullName evidence="11">Sodium:melibiose symporter</fullName>
    </recommendedName>
</protein>
<organism evidence="9 10">
    <name type="scientific">Sphingobium quisquiliarum P25</name>
    <dbReference type="NCBI Taxonomy" id="1329909"/>
    <lineage>
        <taxon>Bacteria</taxon>
        <taxon>Pseudomonadati</taxon>
        <taxon>Pseudomonadota</taxon>
        <taxon>Alphaproteobacteria</taxon>
        <taxon>Sphingomonadales</taxon>
        <taxon>Sphingomonadaceae</taxon>
        <taxon>Sphingobium</taxon>
    </lineage>
</organism>
<dbReference type="EMBL" id="ATHO01000149">
    <property type="protein sequence ID" value="EQB01958.1"/>
    <property type="molecule type" value="Genomic_DNA"/>
</dbReference>
<feature type="transmembrane region" description="Helical" evidence="8">
    <location>
        <begin position="12"/>
        <end position="32"/>
    </location>
</feature>
<dbReference type="GO" id="GO:0008643">
    <property type="term" value="P:carbohydrate transport"/>
    <property type="evidence" value="ECO:0007669"/>
    <property type="project" value="InterPro"/>
</dbReference>
<reference evidence="9 10" key="1">
    <citation type="journal article" date="2013" name="Genome Announc.">
        <title>Draft Genome Sequence of Sphingobium quisquiliarum Strain P25T, a Novel Hexachlorocyclohexane (HCH)-Degrading Bacterium Isolated from an HCH Dumpsite.</title>
        <authorList>
            <person name="Kumar Singh A."/>
            <person name="Sangwan N."/>
            <person name="Sharma A."/>
            <person name="Gupta V."/>
            <person name="Khurana J.P."/>
            <person name="Lal R."/>
        </authorList>
    </citation>
    <scope>NUCLEOTIDE SEQUENCE [LARGE SCALE GENOMIC DNA]</scope>
    <source>
        <strain evidence="9 10">P25</strain>
    </source>
</reference>
<dbReference type="GO" id="GO:0005886">
    <property type="term" value="C:plasma membrane"/>
    <property type="evidence" value="ECO:0007669"/>
    <property type="project" value="UniProtKB-SubCell"/>
</dbReference>
<evidence type="ECO:0000256" key="1">
    <source>
        <dbReference type="ARBA" id="ARBA00004651"/>
    </source>
</evidence>
<dbReference type="SUPFAM" id="SSF103473">
    <property type="entry name" value="MFS general substrate transporter"/>
    <property type="match status" value="1"/>
</dbReference>
<evidence type="ECO:0000313" key="9">
    <source>
        <dbReference type="EMBL" id="EQB01958.1"/>
    </source>
</evidence>
<evidence type="ECO:0000256" key="8">
    <source>
        <dbReference type="SAM" id="Phobius"/>
    </source>
</evidence>
<evidence type="ECO:0000256" key="4">
    <source>
        <dbReference type="ARBA" id="ARBA00022475"/>
    </source>
</evidence>